<feature type="chain" id="PRO_5015136000" evidence="1">
    <location>
        <begin position="18"/>
        <end position="165"/>
    </location>
</feature>
<evidence type="ECO:0000313" key="4">
    <source>
        <dbReference type="Proteomes" id="UP000240572"/>
    </source>
</evidence>
<dbReference type="OrthoDB" id="767251at2"/>
<gene>
    <name evidence="3" type="ORF">B0I18_1011030</name>
</gene>
<proteinExistence type="predicted"/>
<evidence type="ECO:0000313" key="3">
    <source>
        <dbReference type="EMBL" id="PSK94867.1"/>
    </source>
</evidence>
<dbReference type="Gene3D" id="2.60.40.1250">
    <property type="entry name" value="Thiol:disulfide interchange protein DsbD, N-terminal domain"/>
    <property type="match status" value="1"/>
</dbReference>
<dbReference type="AlphaFoldDB" id="A0A2P8DCF9"/>
<dbReference type="EMBL" id="PYGD01000001">
    <property type="protein sequence ID" value="PSK94867.1"/>
    <property type="molecule type" value="Genomic_DNA"/>
</dbReference>
<dbReference type="InterPro" id="IPR028250">
    <property type="entry name" value="DsbDN"/>
</dbReference>
<keyword evidence="4" id="KW-1185">Reference proteome</keyword>
<name>A0A2P8DCF9_9BACT</name>
<evidence type="ECO:0000259" key="2">
    <source>
        <dbReference type="Pfam" id="PF11412"/>
    </source>
</evidence>
<feature type="domain" description="Thiol:disulfide interchange protein DsbD N-terminal" evidence="2">
    <location>
        <begin position="37"/>
        <end position="148"/>
    </location>
</feature>
<dbReference type="Proteomes" id="UP000240572">
    <property type="component" value="Unassembled WGS sequence"/>
</dbReference>
<accession>A0A2P8DCF9</accession>
<feature type="signal peptide" evidence="1">
    <location>
        <begin position="1"/>
        <end position="17"/>
    </location>
</feature>
<evidence type="ECO:0000256" key="1">
    <source>
        <dbReference type="SAM" id="SignalP"/>
    </source>
</evidence>
<keyword evidence="1" id="KW-0732">Signal</keyword>
<comment type="caution">
    <text evidence="3">The sequence shown here is derived from an EMBL/GenBank/DDBJ whole genome shotgun (WGS) entry which is preliminary data.</text>
</comment>
<dbReference type="RefSeq" id="WP_106521552.1">
    <property type="nucleotide sequence ID" value="NZ_PYGD01000001.1"/>
</dbReference>
<dbReference type="InterPro" id="IPR036929">
    <property type="entry name" value="DsbDN_sf"/>
</dbReference>
<dbReference type="Pfam" id="PF11412">
    <property type="entry name" value="DsbD_N"/>
    <property type="match status" value="1"/>
</dbReference>
<reference evidence="3 4" key="1">
    <citation type="submission" date="2018-03" db="EMBL/GenBank/DDBJ databases">
        <title>Genomic Encyclopedia of Type Strains, Phase III (KMG-III): the genomes of soil and plant-associated and newly described type strains.</title>
        <authorList>
            <person name="Whitman W."/>
        </authorList>
    </citation>
    <scope>NUCLEOTIDE SEQUENCE [LARGE SCALE GENOMIC DNA]</scope>
    <source>
        <strain evidence="3 4">CGMCC 1.12700</strain>
    </source>
</reference>
<organism evidence="3 4">
    <name type="scientific">Taibaiella chishuiensis</name>
    <dbReference type="NCBI Taxonomy" id="1434707"/>
    <lineage>
        <taxon>Bacteria</taxon>
        <taxon>Pseudomonadati</taxon>
        <taxon>Bacteroidota</taxon>
        <taxon>Chitinophagia</taxon>
        <taxon>Chitinophagales</taxon>
        <taxon>Chitinophagaceae</taxon>
        <taxon>Taibaiella</taxon>
    </lineage>
</organism>
<protein>
    <submittedName>
        <fullName evidence="3">Disulfide bond corrector protein DsbC</fullName>
    </submittedName>
</protein>
<sequence>MKRLLLLSSLLLGLLHAASGQESVQDVISWHPVVQKMKNGAFKATLSATIKKGWHIYTATPGGDGSQVPTKVSFHSNPHIRLTGKLAVTGKVRTEEIKELDYSINYYENKVSFSQNLEAGANTVLEAAVEFQACNDVKCLVLTVEKFNLEIGRLSRQPGPARIGY</sequence>